<protein>
    <recommendedName>
        <fullName evidence="6 7">Methionine aminopeptidase</fullName>
        <shortName evidence="6">MAP</shortName>
        <shortName evidence="6">MetAP</shortName>
        <ecNumber evidence="6 7">3.4.11.18</ecNumber>
    </recommendedName>
    <alternativeName>
        <fullName evidence="6">Peptidase M</fullName>
    </alternativeName>
</protein>
<keyword evidence="2 6" id="KW-0031">Aminopeptidase</keyword>
<dbReference type="EC" id="3.4.11.18" evidence="6 7"/>
<dbReference type="CDD" id="cd01086">
    <property type="entry name" value="MetAP1"/>
    <property type="match status" value="1"/>
</dbReference>
<dbReference type="Pfam" id="PF00557">
    <property type="entry name" value="Peptidase_M24"/>
    <property type="match status" value="1"/>
</dbReference>
<gene>
    <name evidence="6 9" type="primary">map</name>
    <name evidence="9" type="ORF">ACFSAH_07510</name>
</gene>
<dbReference type="PANTHER" id="PTHR43330:SF13">
    <property type="entry name" value="METHIONINE AMINOPEPTIDASE 2"/>
    <property type="match status" value="1"/>
</dbReference>
<dbReference type="InterPro" id="IPR002467">
    <property type="entry name" value="Pept_M24A_MAP1"/>
</dbReference>
<dbReference type="PANTHER" id="PTHR43330">
    <property type="entry name" value="METHIONINE AMINOPEPTIDASE"/>
    <property type="match status" value="1"/>
</dbReference>
<evidence type="ECO:0000256" key="5">
    <source>
        <dbReference type="ARBA" id="ARBA00022801"/>
    </source>
</evidence>
<organism evidence="9 10">
    <name type="scientific">Pseudopedobacter beijingensis</name>
    <dbReference type="NCBI Taxonomy" id="1207056"/>
    <lineage>
        <taxon>Bacteria</taxon>
        <taxon>Pseudomonadati</taxon>
        <taxon>Bacteroidota</taxon>
        <taxon>Sphingobacteriia</taxon>
        <taxon>Sphingobacteriales</taxon>
        <taxon>Sphingobacteriaceae</taxon>
        <taxon>Pseudopedobacter</taxon>
    </lineage>
</organism>
<sequence length="254" mass="27700">MQITNQEELDGIKAAARVVAETLASMKAFAREGISTKELDDYGAELFKKSGAKSAPILTYDFPGQTCISVNHEVAHGIPSEKTILKNGDLINIDVSAELNDYWADNGCSFVIGEDVNGYDKLLSTSRDILKKAISRIKGGVKVNEIGRLIETEAKKNGFRVIRNLTGHGIGRSLHEAPHEVANFCDKYNQTRFRKNSVVAIETFIATHSDAADTLADGWTLVGNRGGYVAQHEHTIIVTDGEPEILTLGNGVWD</sequence>
<feature type="binding site" evidence="6">
    <location>
        <position position="175"/>
    </location>
    <ligand>
        <name>substrate</name>
    </ligand>
</feature>
<evidence type="ECO:0000256" key="2">
    <source>
        <dbReference type="ARBA" id="ARBA00022438"/>
    </source>
</evidence>
<comment type="subunit">
    <text evidence="6">Monomer.</text>
</comment>
<dbReference type="InterPro" id="IPR001714">
    <property type="entry name" value="Pept_M24_MAP"/>
</dbReference>
<dbReference type="InterPro" id="IPR000994">
    <property type="entry name" value="Pept_M24"/>
</dbReference>
<feature type="binding site" evidence="6">
    <location>
        <position position="76"/>
    </location>
    <ligand>
        <name>substrate</name>
    </ligand>
</feature>
<feature type="binding site" evidence="6">
    <location>
        <position position="94"/>
    </location>
    <ligand>
        <name>a divalent metal cation</name>
        <dbReference type="ChEBI" id="CHEBI:60240"/>
        <label>1</label>
    </ligand>
</feature>
<evidence type="ECO:0000256" key="6">
    <source>
        <dbReference type="HAMAP-Rule" id="MF_01974"/>
    </source>
</evidence>
<comment type="similarity">
    <text evidence="6">Belongs to the peptidase M24A family. Methionine aminopeptidase type 1 subfamily.</text>
</comment>
<dbReference type="Proteomes" id="UP001597118">
    <property type="component" value="Unassembled WGS sequence"/>
</dbReference>
<keyword evidence="3 6" id="KW-0645">Protease</keyword>
<dbReference type="RefSeq" id="WP_379662097.1">
    <property type="nucleotide sequence ID" value="NZ_JBHUDG010000006.1"/>
</dbReference>
<evidence type="ECO:0000256" key="7">
    <source>
        <dbReference type="RuleBase" id="RU003653"/>
    </source>
</evidence>
<feature type="binding site" evidence="6">
    <location>
        <position position="233"/>
    </location>
    <ligand>
        <name>a divalent metal cation</name>
        <dbReference type="ChEBI" id="CHEBI:60240"/>
        <label>2</label>
        <note>catalytic</note>
    </ligand>
</feature>
<keyword evidence="5 6" id="KW-0378">Hydrolase</keyword>
<dbReference type="HAMAP" id="MF_01974">
    <property type="entry name" value="MetAP_1"/>
    <property type="match status" value="1"/>
</dbReference>
<dbReference type="GO" id="GO:0004239">
    <property type="term" value="F:initiator methionyl aminopeptidase activity"/>
    <property type="evidence" value="ECO:0007669"/>
    <property type="project" value="UniProtKB-EC"/>
</dbReference>
<proteinExistence type="inferred from homology"/>
<feature type="binding site" evidence="6">
    <location>
        <position position="105"/>
    </location>
    <ligand>
        <name>a divalent metal cation</name>
        <dbReference type="ChEBI" id="CHEBI:60240"/>
        <label>1</label>
    </ligand>
</feature>
<reference evidence="10" key="1">
    <citation type="journal article" date="2019" name="Int. J. Syst. Evol. Microbiol.">
        <title>The Global Catalogue of Microorganisms (GCM) 10K type strain sequencing project: providing services to taxonomists for standard genome sequencing and annotation.</title>
        <authorList>
            <consortium name="The Broad Institute Genomics Platform"/>
            <consortium name="The Broad Institute Genome Sequencing Center for Infectious Disease"/>
            <person name="Wu L."/>
            <person name="Ma J."/>
        </authorList>
    </citation>
    <scope>NUCLEOTIDE SEQUENCE [LARGE SCALE GENOMIC DNA]</scope>
    <source>
        <strain evidence="10">CCUG 53762</strain>
    </source>
</reference>
<keyword evidence="4 6" id="KW-0479">Metal-binding</keyword>
<dbReference type="InterPro" id="IPR036005">
    <property type="entry name" value="Creatinase/aminopeptidase-like"/>
</dbReference>
<comment type="caution">
    <text evidence="9">The sequence shown here is derived from an EMBL/GenBank/DDBJ whole genome shotgun (WGS) entry which is preliminary data.</text>
</comment>
<evidence type="ECO:0000256" key="4">
    <source>
        <dbReference type="ARBA" id="ARBA00022723"/>
    </source>
</evidence>
<comment type="function">
    <text evidence="1 6">Removes the N-terminal methionine from nascent proteins. The N-terminal methionine is often cleaved when the second residue in the primary sequence is small and uncharged (Met-Ala-, Cys, Gly, Pro, Ser, Thr, or Val). Requires deformylation of the N(alpha)-formylated initiator methionine before it can be hydrolyzed.</text>
</comment>
<evidence type="ECO:0000256" key="3">
    <source>
        <dbReference type="ARBA" id="ARBA00022670"/>
    </source>
</evidence>
<feature type="binding site" evidence="6">
    <location>
        <position position="168"/>
    </location>
    <ligand>
        <name>a divalent metal cation</name>
        <dbReference type="ChEBI" id="CHEBI:60240"/>
        <label>2</label>
        <note>catalytic</note>
    </ligand>
</feature>
<keyword evidence="10" id="KW-1185">Reference proteome</keyword>
<dbReference type="PRINTS" id="PR00599">
    <property type="entry name" value="MAPEPTIDASE"/>
</dbReference>
<name>A0ABW4IAC9_9SPHI</name>
<feature type="binding site" evidence="6">
    <location>
        <position position="202"/>
    </location>
    <ligand>
        <name>a divalent metal cation</name>
        <dbReference type="ChEBI" id="CHEBI:60240"/>
        <label>2</label>
        <note>catalytic</note>
    </ligand>
</feature>
<dbReference type="SUPFAM" id="SSF55920">
    <property type="entry name" value="Creatinase/aminopeptidase"/>
    <property type="match status" value="1"/>
</dbReference>
<evidence type="ECO:0000259" key="8">
    <source>
        <dbReference type="Pfam" id="PF00557"/>
    </source>
</evidence>
<evidence type="ECO:0000256" key="1">
    <source>
        <dbReference type="ARBA" id="ARBA00002521"/>
    </source>
</evidence>
<comment type="cofactor">
    <cofactor evidence="6">
        <name>Co(2+)</name>
        <dbReference type="ChEBI" id="CHEBI:48828"/>
    </cofactor>
    <cofactor evidence="6">
        <name>Zn(2+)</name>
        <dbReference type="ChEBI" id="CHEBI:29105"/>
    </cofactor>
    <cofactor evidence="6">
        <name>Mn(2+)</name>
        <dbReference type="ChEBI" id="CHEBI:29035"/>
    </cofactor>
    <cofactor evidence="6">
        <name>Fe(2+)</name>
        <dbReference type="ChEBI" id="CHEBI:29033"/>
    </cofactor>
    <text evidence="6">Binds 2 divalent metal cations per subunit. Has a high-affinity and a low affinity metal-binding site. The true nature of the physiological cofactor is under debate. The enzyme is active with cobalt, zinc, manganese or divalent iron ions. Most likely, methionine aminopeptidases function as mononuclear Fe(2+)-metalloproteases under physiological conditions, and the catalytically relevant metal-binding site has been assigned to the histidine-containing high-affinity site.</text>
</comment>
<dbReference type="Gene3D" id="3.90.230.10">
    <property type="entry name" value="Creatinase/methionine aminopeptidase superfamily"/>
    <property type="match status" value="1"/>
</dbReference>
<feature type="domain" description="Peptidase M24" evidence="8">
    <location>
        <begin position="11"/>
        <end position="240"/>
    </location>
</feature>
<evidence type="ECO:0000313" key="9">
    <source>
        <dbReference type="EMBL" id="MFD1629716.1"/>
    </source>
</evidence>
<dbReference type="EMBL" id="JBHUDG010000006">
    <property type="protein sequence ID" value="MFD1629716.1"/>
    <property type="molecule type" value="Genomic_DNA"/>
</dbReference>
<feature type="binding site" evidence="6">
    <location>
        <position position="105"/>
    </location>
    <ligand>
        <name>a divalent metal cation</name>
        <dbReference type="ChEBI" id="CHEBI:60240"/>
        <label>2</label>
        <note>catalytic</note>
    </ligand>
</feature>
<comment type="catalytic activity">
    <reaction evidence="6 7">
        <text>Release of N-terminal amino acids, preferentially methionine, from peptides and arylamides.</text>
        <dbReference type="EC" id="3.4.11.18"/>
    </reaction>
</comment>
<dbReference type="NCBIfam" id="TIGR00500">
    <property type="entry name" value="met_pdase_I"/>
    <property type="match status" value="1"/>
</dbReference>
<accession>A0ABW4IAC9</accession>
<feature type="binding site" evidence="6">
    <location>
        <position position="233"/>
    </location>
    <ligand>
        <name>a divalent metal cation</name>
        <dbReference type="ChEBI" id="CHEBI:60240"/>
        <label>1</label>
    </ligand>
</feature>
<evidence type="ECO:0000313" key="10">
    <source>
        <dbReference type="Proteomes" id="UP001597118"/>
    </source>
</evidence>